<dbReference type="InterPro" id="IPR008210">
    <property type="entry name" value="PEP_carboxykinase_N"/>
</dbReference>
<dbReference type="GO" id="GO:0006094">
    <property type="term" value="P:gluconeogenesis"/>
    <property type="evidence" value="ECO:0007669"/>
    <property type="project" value="InterPro"/>
</dbReference>
<dbReference type="Pfam" id="PF00821">
    <property type="entry name" value="PEPCK_GTP"/>
    <property type="match status" value="1"/>
</dbReference>
<evidence type="ECO:0000256" key="5">
    <source>
        <dbReference type="ARBA" id="ARBA00022741"/>
    </source>
</evidence>
<dbReference type="SUPFAM" id="SSF53795">
    <property type="entry name" value="PEP carboxykinase-like"/>
    <property type="match status" value="1"/>
</dbReference>
<keyword evidence="5" id="KW-0547">Nucleotide-binding</keyword>
<keyword evidence="12" id="KW-1185">Reference proteome</keyword>
<evidence type="ECO:0000313" key="13">
    <source>
        <dbReference type="WBParaSite" id="jg22441"/>
    </source>
</evidence>
<dbReference type="Proteomes" id="UP000887574">
    <property type="component" value="Unplaced"/>
</dbReference>
<dbReference type="GO" id="GO:0004613">
    <property type="term" value="F:phosphoenolpyruvate carboxykinase (GTP) activity"/>
    <property type="evidence" value="ECO:0007669"/>
    <property type="project" value="UniProtKB-EC"/>
</dbReference>
<feature type="domain" description="Phosphoenolpyruvate carboxykinase GTP-utilising N-terminal" evidence="11">
    <location>
        <begin position="32"/>
        <end position="186"/>
    </location>
</feature>
<comment type="cofactor">
    <cofactor evidence="1">
        <name>Mn(2+)</name>
        <dbReference type="ChEBI" id="CHEBI:29035"/>
    </cofactor>
</comment>
<name>A0A915DSL9_9BILA</name>
<reference evidence="13" key="1">
    <citation type="submission" date="2022-11" db="UniProtKB">
        <authorList>
            <consortium name="WormBaseParasite"/>
        </authorList>
    </citation>
    <scope>IDENTIFICATION</scope>
</reference>
<evidence type="ECO:0000256" key="6">
    <source>
        <dbReference type="ARBA" id="ARBA00022793"/>
    </source>
</evidence>
<keyword evidence="8" id="KW-0464">Manganese</keyword>
<evidence type="ECO:0000256" key="2">
    <source>
        <dbReference type="ARBA" id="ARBA00005796"/>
    </source>
</evidence>
<dbReference type="Gene3D" id="3.90.228.20">
    <property type="match status" value="1"/>
</dbReference>
<evidence type="ECO:0000256" key="9">
    <source>
        <dbReference type="ARBA" id="ARBA00023239"/>
    </source>
</evidence>
<accession>A0A915DSL9</accession>
<dbReference type="GO" id="GO:0046327">
    <property type="term" value="P:glycerol biosynthetic process from pyruvate"/>
    <property type="evidence" value="ECO:0007669"/>
    <property type="project" value="TreeGrafter"/>
</dbReference>
<dbReference type="WBParaSite" id="jg22441">
    <property type="protein sequence ID" value="jg22441"/>
    <property type="gene ID" value="jg22441"/>
</dbReference>
<keyword evidence="9" id="KW-0456">Lyase</keyword>
<dbReference type="GO" id="GO:0071333">
    <property type="term" value="P:cellular response to glucose stimulus"/>
    <property type="evidence" value="ECO:0007669"/>
    <property type="project" value="TreeGrafter"/>
</dbReference>
<dbReference type="Gene3D" id="3.40.449.10">
    <property type="entry name" value="Phosphoenolpyruvate Carboxykinase, domain 1"/>
    <property type="match status" value="1"/>
</dbReference>
<protein>
    <recommendedName>
        <fullName evidence="3">phosphoenolpyruvate carboxykinase (GTP)</fullName>
        <ecNumber evidence="3">4.1.1.32</ecNumber>
    </recommendedName>
</protein>
<comment type="similarity">
    <text evidence="2">Belongs to the phosphoenolpyruvate carboxykinase [GTP] family.</text>
</comment>
<keyword evidence="4" id="KW-0479">Metal-binding</keyword>
<keyword evidence="7" id="KW-0342">GTP-binding</keyword>
<dbReference type="Pfam" id="PF17297">
    <property type="entry name" value="PEPCK_N"/>
    <property type="match status" value="1"/>
</dbReference>
<dbReference type="PANTHER" id="PTHR11561:SF0">
    <property type="entry name" value="PHOSPHOENOLPYRUVATE CARBOXYKINASE [GTP]-RELATED"/>
    <property type="match status" value="1"/>
</dbReference>
<dbReference type="Gene3D" id="2.170.8.10">
    <property type="entry name" value="Phosphoenolpyruvate Carboxykinase, domain 2"/>
    <property type="match status" value="1"/>
</dbReference>
<evidence type="ECO:0000256" key="3">
    <source>
        <dbReference type="ARBA" id="ARBA00012306"/>
    </source>
</evidence>
<dbReference type="InterPro" id="IPR035078">
    <property type="entry name" value="PEP_carboxykinase_GTP_N"/>
</dbReference>
<evidence type="ECO:0000259" key="11">
    <source>
        <dbReference type="Pfam" id="PF17297"/>
    </source>
</evidence>
<dbReference type="GO" id="GO:0042594">
    <property type="term" value="P:response to starvation"/>
    <property type="evidence" value="ECO:0007669"/>
    <property type="project" value="TreeGrafter"/>
</dbReference>
<evidence type="ECO:0000259" key="10">
    <source>
        <dbReference type="Pfam" id="PF00821"/>
    </source>
</evidence>
<organism evidence="12 13">
    <name type="scientific">Ditylenchus dipsaci</name>
    <dbReference type="NCBI Taxonomy" id="166011"/>
    <lineage>
        <taxon>Eukaryota</taxon>
        <taxon>Metazoa</taxon>
        <taxon>Ecdysozoa</taxon>
        <taxon>Nematoda</taxon>
        <taxon>Chromadorea</taxon>
        <taxon>Rhabditida</taxon>
        <taxon>Tylenchina</taxon>
        <taxon>Tylenchomorpha</taxon>
        <taxon>Sphaerularioidea</taxon>
        <taxon>Anguinidae</taxon>
        <taxon>Anguininae</taxon>
        <taxon>Ditylenchus</taxon>
    </lineage>
</organism>
<dbReference type="SUPFAM" id="SSF68923">
    <property type="entry name" value="PEP carboxykinase N-terminal domain"/>
    <property type="match status" value="1"/>
</dbReference>
<dbReference type="GO" id="GO:0019543">
    <property type="term" value="P:propionate catabolic process"/>
    <property type="evidence" value="ECO:0007669"/>
    <property type="project" value="TreeGrafter"/>
</dbReference>
<dbReference type="GO" id="GO:0005525">
    <property type="term" value="F:GTP binding"/>
    <property type="evidence" value="ECO:0007669"/>
    <property type="project" value="UniProtKB-KW"/>
</dbReference>
<proteinExistence type="inferred from homology"/>
<dbReference type="GO" id="GO:0005829">
    <property type="term" value="C:cytosol"/>
    <property type="evidence" value="ECO:0007669"/>
    <property type="project" value="TreeGrafter"/>
</dbReference>
<dbReference type="EC" id="4.1.1.32" evidence="3"/>
<evidence type="ECO:0000256" key="1">
    <source>
        <dbReference type="ARBA" id="ARBA00001936"/>
    </source>
</evidence>
<keyword evidence="6" id="KW-0210">Decarboxylase</keyword>
<evidence type="ECO:0000313" key="12">
    <source>
        <dbReference type="Proteomes" id="UP000887574"/>
    </source>
</evidence>
<dbReference type="GO" id="GO:0030145">
    <property type="term" value="F:manganese ion binding"/>
    <property type="evidence" value="ECO:0007669"/>
    <property type="project" value="TreeGrafter"/>
</dbReference>
<feature type="domain" description="Phosphoenolpyruvate carboxykinase C-terminal P-loop" evidence="10">
    <location>
        <begin position="217"/>
        <end position="464"/>
    </location>
</feature>
<evidence type="ECO:0000256" key="4">
    <source>
        <dbReference type="ARBA" id="ARBA00022723"/>
    </source>
</evidence>
<dbReference type="PANTHER" id="PTHR11561">
    <property type="entry name" value="PHOSPHOENOLPYRUVATE CARBOXYKINASE"/>
    <property type="match status" value="1"/>
</dbReference>
<dbReference type="GO" id="GO:0006107">
    <property type="term" value="P:oxaloacetate metabolic process"/>
    <property type="evidence" value="ECO:0007669"/>
    <property type="project" value="TreeGrafter"/>
</dbReference>
<sequence length="490" mass="54680">MPQKCQNFVAEKIKLMKPSAIFICDASSSDWSGVFLARSDPEDTKRVESKTVICTALRSATEATKEDVQSKITRWISPEKFRQSIDKRFPGCMNGRVMYVVPFAMGPLGGAHSMNSVQVTTVSTSWLTCTSCLGSAVECAGNRQLDFVGCVHSVGLPEPVTKKLHQNWLCNTERMFIGHEMDAREVGPMEAALLGMRCWEEVSLFAYGLCDWRDEGWLAEHMAIISVTSKFFPMLCLVYPTFGFSIPKVKNSSSCLIPVWWWQNSNCFNETFCLGGNSSVGDDAAWLRFNEEDGNLYAINTENGMYGIACATNRVDNPNMLEMTSRDTIFTNIAETSDGRRWWQGIDAKGAEEALPSNVSIINWLGRDLGPMTDDLRKLQQNTSSDNNKIAHSGARSDGLPLVVESLSWKHGVFMAASLRSESANKDRVLTNDPMGMRPFMGYSFAHYINHWLGMEKPGRKMPKYSLLIGSRDNPLENCFGPASEKYSRA</sequence>
<dbReference type="InterPro" id="IPR008209">
    <property type="entry name" value="PEP_carboxykinase_GTP"/>
</dbReference>
<evidence type="ECO:0000256" key="8">
    <source>
        <dbReference type="ARBA" id="ARBA00023211"/>
    </source>
</evidence>
<evidence type="ECO:0000256" key="7">
    <source>
        <dbReference type="ARBA" id="ARBA00023134"/>
    </source>
</evidence>
<dbReference type="InterPro" id="IPR035077">
    <property type="entry name" value="PEP_carboxykinase_GTP_C"/>
</dbReference>
<dbReference type="InterPro" id="IPR013035">
    <property type="entry name" value="PEP_carboxykinase_C"/>
</dbReference>
<dbReference type="GO" id="GO:0033993">
    <property type="term" value="P:response to lipid"/>
    <property type="evidence" value="ECO:0007669"/>
    <property type="project" value="TreeGrafter"/>
</dbReference>
<dbReference type="AlphaFoldDB" id="A0A915DSL9"/>